<gene>
    <name evidence="3" type="ORF">NEZAVI_LOCUS1462</name>
</gene>
<accession>A0A9P0H0F6</accession>
<reference evidence="3" key="1">
    <citation type="submission" date="2022-01" db="EMBL/GenBank/DDBJ databases">
        <authorList>
            <person name="King R."/>
        </authorList>
    </citation>
    <scope>NUCLEOTIDE SEQUENCE</scope>
</reference>
<dbReference type="EMBL" id="OV725077">
    <property type="protein sequence ID" value="CAH1390226.1"/>
    <property type="molecule type" value="Genomic_DNA"/>
</dbReference>
<dbReference type="Pfam" id="PF25037">
    <property type="entry name" value="VPS13_C"/>
    <property type="match status" value="1"/>
</dbReference>
<evidence type="ECO:0000313" key="4">
    <source>
        <dbReference type="Proteomes" id="UP001152798"/>
    </source>
</evidence>
<dbReference type="Proteomes" id="UP001152798">
    <property type="component" value="Chromosome 1"/>
</dbReference>
<evidence type="ECO:0000256" key="1">
    <source>
        <dbReference type="ARBA" id="ARBA00006545"/>
    </source>
</evidence>
<dbReference type="GO" id="GO:0006623">
    <property type="term" value="P:protein targeting to vacuole"/>
    <property type="evidence" value="ECO:0007669"/>
    <property type="project" value="TreeGrafter"/>
</dbReference>
<dbReference type="InterPro" id="IPR026847">
    <property type="entry name" value="VPS13"/>
</dbReference>
<sequence length="371" mass="41884">MHSAINHISHVLKASEITNQLQEVAYFSARDSAPIWEVNVAHKWKPLTLELAAWVEDRWRQDAKKAQMKEFVHNQIENAEEFSEGLSLGAQMLMGHLCAGGSGNSSLITSALPDCVAPPNFDDDYKKRRRLCLQQMCDLPESLIQNSRTFEVGITLGMSGLIIKHLTGIQQHDGLEAFFRSVGKGLMGLLTKPSGGVVDCIAMATDGIKRAAETGEEFVLRTRQPRYLNPYLGVKPFSVYEACGKQLLMVMNKGHYADSDIYWIHAPLQPDGKSYLLITLQHVFFVEKCRLWGTWEMEWGVRVDDIMSVPNIEDNKLMLKVRQDESFNYLNGNERAVQCQDLALLQWLQKKIEAVMILNMEDKPCPIAADT</sequence>
<comment type="similarity">
    <text evidence="1">Belongs to the VPS13 family.</text>
</comment>
<keyword evidence="4" id="KW-1185">Reference proteome</keyword>
<dbReference type="OrthoDB" id="428159at2759"/>
<dbReference type="GO" id="GO:0045053">
    <property type="term" value="P:protein retention in Golgi apparatus"/>
    <property type="evidence" value="ECO:0007669"/>
    <property type="project" value="TreeGrafter"/>
</dbReference>
<evidence type="ECO:0000313" key="3">
    <source>
        <dbReference type="EMBL" id="CAH1390226.1"/>
    </source>
</evidence>
<feature type="domain" description="Intermembrane lipid transfer protein VPS13-like C-terminal" evidence="2">
    <location>
        <begin position="223"/>
        <end position="341"/>
    </location>
</feature>
<dbReference type="PANTHER" id="PTHR16166">
    <property type="entry name" value="VACUOLAR PROTEIN SORTING-ASSOCIATED PROTEIN VPS13"/>
    <property type="match status" value="1"/>
</dbReference>
<dbReference type="AlphaFoldDB" id="A0A9P0H0F6"/>
<evidence type="ECO:0000259" key="2">
    <source>
        <dbReference type="Pfam" id="PF25037"/>
    </source>
</evidence>
<organism evidence="3 4">
    <name type="scientific">Nezara viridula</name>
    <name type="common">Southern green stink bug</name>
    <name type="synonym">Cimex viridulus</name>
    <dbReference type="NCBI Taxonomy" id="85310"/>
    <lineage>
        <taxon>Eukaryota</taxon>
        <taxon>Metazoa</taxon>
        <taxon>Ecdysozoa</taxon>
        <taxon>Arthropoda</taxon>
        <taxon>Hexapoda</taxon>
        <taxon>Insecta</taxon>
        <taxon>Pterygota</taxon>
        <taxon>Neoptera</taxon>
        <taxon>Paraneoptera</taxon>
        <taxon>Hemiptera</taxon>
        <taxon>Heteroptera</taxon>
        <taxon>Panheteroptera</taxon>
        <taxon>Pentatomomorpha</taxon>
        <taxon>Pentatomoidea</taxon>
        <taxon>Pentatomidae</taxon>
        <taxon>Pentatominae</taxon>
        <taxon>Nezara</taxon>
    </lineage>
</organism>
<dbReference type="PANTHER" id="PTHR16166:SF93">
    <property type="entry name" value="INTERMEMBRANE LIPID TRANSFER PROTEIN VPS13"/>
    <property type="match status" value="1"/>
</dbReference>
<proteinExistence type="inferred from homology"/>
<dbReference type="InterPro" id="IPR056748">
    <property type="entry name" value="VPS13-like_C"/>
</dbReference>
<name>A0A9P0H0F6_NEZVI</name>
<protein>
    <recommendedName>
        <fullName evidence="2">Intermembrane lipid transfer protein VPS13-like C-terminal domain-containing protein</fullName>
    </recommendedName>
</protein>